<reference evidence="12" key="1">
    <citation type="journal article" date="2019" name="Int. J. Syst. Evol. Microbiol.">
        <title>The Global Catalogue of Microorganisms (GCM) 10K type strain sequencing project: providing services to taxonomists for standard genome sequencing and annotation.</title>
        <authorList>
            <consortium name="The Broad Institute Genomics Platform"/>
            <consortium name="The Broad Institute Genome Sequencing Center for Infectious Disease"/>
            <person name="Wu L."/>
            <person name="Ma J."/>
        </authorList>
    </citation>
    <scope>NUCLEOTIDE SEQUENCE [LARGE SCALE GENOMIC DNA]</scope>
    <source>
        <strain evidence="12">KACC 11904</strain>
    </source>
</reference>
<dbReference type="InterPro" id="IPR010559">
    <property type="entry name" value="Sig_transdc_His_kin_internal"/>
</dbReference>
<dbReference type="Pfam" id="PF02743">
    <property type="entry name" value="dCache_1"/>
    <property type="match status" value="1"/>
</dbReference>
<dbReference type="SUPFAM" id="SSF158472">
    <property type="entry name" value="HAMP domain-like"/>
    <property type="match status" value="1"/>
</dbReference>
<feature type="transmembrane region" description="Helical" evidence="9">
    <location>
        <begin position="302"/>
        <end position="324"/>
    </location>
</feature>
<dbReference type="PANTHER" id="PTHR34220:SF7">
    <property type="entry name" value="SENSOR HISTIDINE KINASE YPDA"/>
    <property type="match status" value="1"/>
</dbReference>
<evidence type="ECO:0000256" key="4">
    <source>
        <dbReference type="ARBA" id="ARBA00022679"/>
    </source>
</evidence>
<evidence type="ECO:0000256" key="5">
    <source>
        <dbReference type="ARBA" id="ARBA00022692"/>
    </source>
</evidence>
<evidence type="ECO:0000256" key="7">
    <source>
        <dbReference type="ARBA" id="ARBA00022989"/>
    </source>
</evidence>
<dbReference type="GO" id="GO:0004673">
    <property type="term" value="F:protein histidine kinase activity"/>
    <property type="evidence" value="ECO:0007669"/>
    <property type="project" value="UniProtKB-EC"/>
</dbReference>
<gene>
    <name evidence="11" type="ORF">ACFPOG_02215</name>
</gene>
<evidence type="ECO:0000313" key="11">
    <source>
        <dbReference type="EMBL" id="MFC5447055.1"/>
    </source>
</evidence>
<dbReference type="RefSeq" id="WP_270881515.1">
    <property type="nucleotide sequence ID" value="NZ_JAQFVF010000053.1"/>
</dbReference>
<keyword evidence="6 11" id="KW-0418">Kinase</keyword>
<feature type="domain" description="HAMP" evidence="10">
    <location>
        <begin position="326"/>
        <end position="378"/>
    </location>
</feature>
<dbReference type="EC" id="2.7.13.3" evidence="11"/>
<name>A0ABW0K0Y9_9BACL</name>
<evidence type="ECO:0000313" key="12">
    <source>
        <dbReference type="Proteomes" id="UP001596044"/>
    </source>
</evidence>
<keyword evidence="2" id="KW-1003">Cell membrane</keyword>
<dbReference type="Pfam" id="PF06580">
    <property type="entry name" value="His_kinase"/>
    <property type="match status" value="1"/>
</dbReference>
<dbReference type="Pfam" id="PF02518">
    <property type="entry name" value="HATPase_c"/>
    <property type="match status" value="1"/>
</dbReference>
<dbReference type="Pfam" id="PF00672">
    <property type="entry name" value="HAMP"/>
    <property type="match status" value="1"/>
</dbReference>
<evidence type="ECO:0000256" key="2">
    <source>
        <dbReference type="ARBA" id="ARBA00022475"/>
    </source>
</evidence>
<dbReference type="InterPro" id="IPR033479">
    <property type="entry name" value="dCache_1"/>
</dbReference>
<dbReference type="InterPro" id="IPR003594">
    <property type="entry name" value="HATPase_dom"/>
</dbReference>
<evidence type="ECO:0000256" key="3">
    <source>
        <dbReference type="ARBA" id="ARBA00022553"/>
    </source>
</evidence>
<evidence type="ECO:0000256" key="6">
    <source>
        <dbReference type="ARBA" id="ARBA00022777"/>
    </source>
</evidence>
<evidence type="ECO:0000259" key="10">
    <source>
        <dbReference type="PROSITE" id="PS50885"/>
    </source>
</evidence>
<dbReference type="CDD" id="cd06225">
    <property type="entry name" value="HAMP"/>
    <property type="match status" value="1"/>
</dbReference>
<keyword evidence="12" id="KW-1185">Reference proteome</keyword>
<keyword evidence="7 9" id="KW-1133">Transmembrane helix</keyword>
<evidence type="ECO:0000256" key="9">
    <source>
        <dbReference type="SAM" id="Phobius"/>
    </source>
</evidence>
<comment type="subcellular location">
    <subcellularLocation>
        <location evidence="1">Cell membrane</location>
        <topology evidence="1">Multi-pass membrane protein</topology>
    </subcellularLocation>
</comment>
<dbReference type="InterPro" id="IPR050640">
    <property type="entry name" value="Bact_2-comp_sensor_kinase"/>
</dbReference>
<keyword evidence="4 11" id="KW-0808">Transferase</keyword>
<keyword evidence="5 9" id="KW-0812">Transmembrane</keyword>
<dbReference type="Gene3D" id="3.30.450.20">
    <property type="entry name" value="PAS domain"/>
    <property type="match status" value="1"/>
</dbReference>
<dbReference type="Gene3D" id="6.10.340.10">
    <property type="match status" value="1"/>
</dbReference>
<dbReference type="InterPro" id="IPR003660">
    <property type="entry name" value="HAMP_dom"/>
</dbReference>
<dbReference type="Proteomes" id="UP001596044">
    <property type="component" value="Unassembled WGS sequence"/>
</dbReference>
<evidence type="ECO:0000256" key="8">
    <source>
        <dbReference type="ARBA" id="ARBA00023136"/>
    </source>
</evidence>
<keyword evidence="3" id="KW-0597">Phosphoprotein</keyword>
<proteinExistence type="predicted"/>
<keyword evidence="8 9" id="KW-0472">Membrane</keyword>
<protein>
    <submittedName>
        <fullName evidence="11">Sensor histidine kinase</fullName>
        <ecNumber evidence="11">2.7.13.3</ecNumber>
    </submittedName>
</protein>
<dbReference type="SUPFAM" id="SSF55874">
    <property type="entry name" value="ATPase domain of HSP90 chaperone/DNA topoisomerase II/histidine kinase"/>
    <property type="match status" value="1"/>
</dbReference>
<dbReference type="Gene3D" id="3.30.565.10">
    <property type="entry name" value="Histidine kinase-like ATPase, C-terminal domain"/>
    <property type="match status" value="1"/>
</dbReference>
<evidence type="ECO:0000256" key="1">
    <source>
        <dbReference type="ARBA" id="ARBA00004651"/>
    </source>
</evidence>
<dbReference type="InterPro" id="IPR036890">
    <property type="entry name" value="HATPase_C_sf"/>
</dbReference>
<comment type="caution">
    <text evidence="11">The sequence shown here is derived from an EMBL/GenBank/DDBJ whole genome shotgun (WGS) entry which is preliminary data.</text>
</comment>
<dbReference type="SMART" id="SM00304">
    <property type="entry name" value="HAMP"/>
    <property type="match status" value="1"/>
</dbReference>
<organism evidence="11 12">
    <name type="scientific">Paenibacillus aestuarii</name>
    <dbReference type="NCBI Taxonomy" id="516965"/>
    <lineage>
        <taxon>Bacteria</taxon>
        <taxon>Bacillati</taxon>
        <taxon>Bacillota</taxon>
        <taxon>Bacilli</taxon>
        <taxon>Bacillales</taxon>
        <taxon>Paenibacillaceae</taxon>
        <taxon>Paenibacillus</taxon>
    </lineage>
</organism>
<dbReference type="PROSITE" id="PS50885">
    <property type="entry name" value="HAMP"/>
    <property type="match status" value="1"/>
</dbReference>
<sequence length="632" mass="71271">MPLRFKLIVLFVLVSILPSILLGSLISIAVNDTIEKRVNANTLQLIDNVNKSLEAFVNEMQNTTYMISFNPDISEFMEGAPVPAGYSHSEQMYRMKKFLQGFTTLHSEIAGILVTNSTGDYISNDMYPRSSVKLTDELWYKEAVAGRGIFRLLGHPHNRGISNHVNYKDEEVVTAVRAILDPATQQVQGVIMIDLKLRVIAETVRDVRLGKSGYLMVTDGNGESIYSPPHPILAEIPKEWLGDSGSKVITKNLEQLTKTTGQSSNTVSHGPVQIIYRKSEFTDWTTVGVFPMQDTVNDISQIRFYIVCFIFFVCLVGLGLAYYLSFTITQPIRKLMALMQKVETGNLSIRYTGQHNDEVGILGRAFNIMLSQINKLIKEVGRKEQQKREAELRNLHAQIKPHFLYNTLDTIHWLAHQRGANEITEVVDSLSTLFRIGLSKGKPIIPLSQEIEHVRSYLKIQKTRYQSKLEYELDIAPETEGLYIMKLIVQPFVENALYHGIKERRGPGLIRISSEVRDGKLLLYIRDDGKGMDNSALSRLRQSLEDVKEEIVQQTASPIRSKATDPSSEVSSGGYGLLNVQSRLILTFGEAYGLLVESEYGKGTTITIVHPYLKDLYQEVHQDEDLEGHTSR</sequence>
<dbReference type="EMBL" id="JBHSMJ010000005">
    <property type="protein sequence ID" value="MFC5447055.1"/>
    <property type="molecule type" value="Genomic_DNA"/>
</dbReference>
<dbReference type="PANTHER" id="PTHR34220">
    <property type="entry name" value="SENSOR HISTIDINE KINASE YPDA"/>
    <property type="match status" value="1"/>
</dbReference>
<accession>A0ABW0K0Y9</accession>